<dbReference type="InterPro" id="IPR040415">
    <property type="entry name" value="SETD9"/>
</dbReference>
<dbReference type="GeneTree" id="ENSGT00390000001437"/>
<reference evidence="1 2" key="1">
    <citation type="submission" date="2019-04" db="EMBL/GenBank/DDBJ databases">
        <authorList>
            <consortium name="Wellcome Sanger Institute Data Sharing"/>
        </authorList>
    </citation>
    <scope>NUCLEOTIDE SEQUENCE [LARGE SCALE GENOMIC DNA]</scope>
</reference>
<proteinExistence type="predicted"/>
<dbReference type="Ensembl" id="ENSSFOT00015005179.2">
    <property type="protein sequence ID" value="ENSSFOP00015005095.2"/>
    <property type="gene ID" value="ENSSFOG00015003329.2"/>
</dbReference>
<organism evidence="1 2">
    <name type="scientific">Scleropages formosus</name>
    <name type="common">Asian bonytongue</name>
    <name type="synonym">Osteoglossum formosum</name>
    <dbReference type="NCBI Taxonomy" id="113540"/>
    <lineage>
        <taxon>Eukaryota</taxon>
        <taxon>Metazoa</taxon>
        <taxon>Chordata</taxon>
        <taxon>Craniata</taxon>
        <taxon>Vertebrata</taxon>
        <taxon>Euteleostomi</taxon>
        <taxon>Actinopterygii</taxon>
        <taxon>Neopterygii</taxon>
        <taxon>Teleostei</taxon>
        <taxon>Osteoglossocephala</taxon>
        <taxon>Osteoglossomorpha</taxon>
        <taxon>Osteoglossiformes</taxon>
        <taxon>Osteoglossidae</taxon>
        <taxon>Scleropages</taxon>
    </lineage>
</organism>
<reference evidence="1" key="3">
    <citation type="submission" date="2025-09" db="UniProtKB">
        <authorList>
            <consortium name="Ensembl"/>
        </authorList>
    </citation>
    <scope>IDENTIFICATION</scope>
</reference>
<dbReference type="OrthoDB" id="442460at2759"/>
<dbReference type="Proteomes" id="UP000694397">
    <property type="component" value="Chromosome 5"/>
</dbReference>
<protein>
    <submittedName>
        <fullName evidence="1">SET domain containing 9</fullName>
    </submittedName>
</protein>
<name>A0A8C9R2B2_SCLFO</name>
<gene>
    <name evidence="1" type="primary">SETD9</name>
</gene>
<dbReference type="PANTHER" id="PTHR33524">
    <property type="entry name" value="C5ORF35"/>
    <property type="match status" value="1"/>
</dbReference>
<accession>A0A8C9R2B2</accession>
<evidence type="ECO:0000313" key="1">
    <source>
        <dbReference type="Ensembl" id="ENSSFOP00015005095.2"/>
    </source>
</evidence>
<sequence>MIKFISQVLHGRWNSYKYRFVPWMAVNLGKNERTLRQVKARSQDKVVPDSKVFESLLSLFKALFASDLERQRQVLHLLPFSLQTSYQALGRSAQVLQNCHPEKHDPVKVMLDTLGFSVKRRPSSVPSAGIGVFVAMGTVSKGAVVAMYPGTVYEMYEPIFLQSLCNPFVFRCIDGILIDGKDKGISKIVYRSCSSRDRLGAFTFSDTTWLTAKPDNPLAVGQYVNNCSNGTWYLLSSKKCILICDLCVNNELLGQVTIKHNPVSKKVGTVCKKKNQNRKQ</sequence>
<evidence type="ECO:0000313" key="2">
    <source>
        <dbReference type="Proteomes" id="UP000694397"/>
    </source>
</evidence>
<keyword evidence="2" id="KW-1185">Reference proteome</keyword>
<dbReference type="PANTHER" id="PTHR33524:SF2">
    <property type="entry name" value="SET DOMAIN-CONTAINING PROTEIN 9"/>
    <property type="match status" value="1"/>
</dbReference>
<dbReference type="AlphaFoldDB" id="A0A8C9R2B2"/>
<dbReference type="CDD" id="cd10537">
    <property type="entry name" value="SET_SETD9"/>
    <property type="match status" value="1"/>
</dbReference>
<reference evidence="1" key="2">
    <citation type="submission" date="2025-08" db="UniProtKB">
        <authorList>
            <consortium name="Ensembl"/>
        </authorList>
    </citation>
    <scope>IDENTIFICATION</scope>
</reference>